<name>A0A0M0VPB8_BIFLL</name>
<evidence type="ECO:0000256" key="6">
    <source>
        <dbReference type="ARBA" id="ARBA00022741"/>
    </source>
</evidence>
<dbReference type="AlphaFoldDB" id="A0A0M0VPB8"/>
<dbReference type="SMART" id="SM00382">
    <property type="entry name" value="AAA"/>
    <property type="match status" value="2"/>
</dbReference>
<dbReference type="Proteomes" id="UP000293441">
    <property type="component" value="Unassembled WGS sequence"/>
</dbReference>
<dbReference type="InterPro" id="IPR003439">
    <property type="entry name" value="ABC_transporter-like_ATP-bd"/>
</dbReference>
<dbReference type="RefSeq" id="WP_007054305.1">
    <property type="nucleotide sequence ID" value="NZ_BCYJ01000034.1"/>
</dbReference>
<evidence type="ECO:0000259" key="12">
    <source>
        <dbReference type="PROSITE" id="PS50893"/>
    </source>
</evidence>
<evidence type="ECO:0000256" key="8">
    <source>
        <dbReference type="ARBA" id="ARBA00022967"/>
    </source>
</evidence>
<dbReference type="EMBL" id="SHQU01000029">
    <property type="protein sequence ID" value="TCE40339.1"/>
    <property type="molecule type" value="Genomic_DNA"/>
</dbReference>
<evidence type="ECO:0000256" key="4">
    <source>
        <dbReference type="ARBA" id="ARBA00022475"/>
    </source>
</evidence>
<keyword evidence="8" id="KW-1278">Translocase</keyword>
<evidence type="ECO:0000256" key="7">
    <source>
        <dbReference type="ARBA" id="ARBA00022840"/>
    </source>
</evidence>
<evidence type="ECO:0000256" key="10">
    <source>
        <dbReference type="ARBA" id="ARBA00025157"/>
    </source>
</evidence>
<dbReference type="InterPro" id="IPR050095">
    <property type="entry name" value="ECF_ABC_transporter_ATP-bd"/>
</dbReference>
<evidence type="ECO:0000313" key="13">
    <source>
        <dbReference type="EMBL" id="TCD97217.1"/>
    </source>
</evidence>
<dbReference type="EMBL" id="SHRX01000021">
    <property type="protein sequence ID" value="TCE97880.1"/>
    <property type="molecule type" value="Genomic_DNA"/>
</dbReference>
<dbReference type="PROSITE" id="PS00211">
    <property type="entry name" value="ABC_TRANSPORTER_1"/>
    <property type="match status" value="2"/>
</dbReference>
<dbReference type="PANTHER" id="PTHR43553:SF23">
    <property type="entry name" value="ABC TRANSPORTER ATP-BINDING COMPONENT"/>
    <property type="match status" value="1"/>
</dbReference>
<feature type="domain" description="ABC transporter" evidence="12">
    <location>
        <begin position="29"/>
        <end position="268"/>
    </location>
</feature>
<comment type="function">
    <text evidence="10">Probably part of an ABC transporter complex. Responsible for energy coupling to the transport system.</text>
</comment>
<evidence type="ECO:0000256" key="11">
    <source>
        <dbReference type="SAM" id="MobiDB-lite"/>
    </source>
</evidence>
<keyword evidence="7 15" id="KW-0067">ATP-binding</keyword>
<evidence type="ECO:0000256" key="9">
    <source>
        <dbReference type="ARBA" id="ARBA00023136"/>
    </source>
</evidence>
<dbReference type="Pfam" id="PF00005">
    <property type="entry name" value="ABC_tran"/>
    <property type="match status" value="2"/>
</dbReference>
<dbReference type="SUPFAM" id="SSF52540">
    <property type="entry name" value="P-loop containing nucleoside triphosphate hydrolases"/>
    <property type="match status" value="2"/>
</dbReference>
<dbReference type="EMBL" id="SHPX01000026">
    <property type="protein sequence ID" value="TCD97217.1"/>
    <property type="molecule type" value="Genomic_DNA"/>
</dbReference>
<proteinExistence type="inferred from homology"/>
<evidence type="ECO:0000256" key="1">
    <source>
        <dbReference type="ARBA" id="ARBA00004202"/>
    </source>
</evidence>
<comment type="subcellular location">
    <subcellularLocation>
        <location evidence="1">Cell membrane</location>
        <topology evidence="1">Peripheral membrane protein</topology>
    </subcellularLocation>
</comment>
<keyword evidence="5" id="KW-0677">Repeat</keyword>
<protein>
    <submittedName>
        <fullName evidence="15">ABC transporter ATP-binding protein</fullName>
    </submittedName>
</protein>
<keyword evidence="9" id="KW-0472">Membrane</keyword>
<feature type="region of interest" description="Disordered" evidence="11">
    <location>
        <begin position="503"/>
        <end position="537"/>
    </location>
</feature>
<keyword evidence="6" id="KW-0547">Nucleotide-binding</keyword>
<feature type="compositionally biased region" description="Low complexity" evidence="11">
    <location>
        <begin position="511"/>
        <end position="527"/>
    </location>
</feature>
<keyword evidence="3" id="KW-0813">Transport</keyword>
<gene>
    <name evidence="13" type="ORF">MCC10015_1242</name>
    <name evidence="14" type="ORF">MCC10043_1290</name>
    <name evidence="15" type="ORF">MCC10076_1410</name>
    <name evidence="16" type="ORF">MCC10119_1117</name>
</gene>
<evidence type="ECO:0000313" key="19">
    <source>
        <dbReference type="Proteomes" id="UP000292751"/>
    </source>
</evidence>
<evidence type="ECO:0000256" key="5">
    <source>
        <dbReference type="ARBA" id="ARBA00022737"/>
    </source>
</evidence>
<dbReference type="InterPro" id="IPR015856">
    <property type="entry name" value="ABC_transpr_CbiO/EcfA_su"/>
</dbReference>
<dbReference type="GO" id="GO:0005524">
    <property type="term" value="F:ATP binding"/>
    <property type="evidence" value="ECO:0007669"/>
    <property type="project" value="UniProtKB-KW"/>
</dbReference>
<evidence type="ECO:0000313" key="14">
    <source>
        <dbReference type="EMBL" id="TCE40339.1"/>
    </source>
</evidence>
<dbReference type="InterPro" id="IPR027417">
    <property type="entry name" value="P-loop_NTPase"/>
</dbReference>
<dbReference type="CDD" id="cd03225">
    <property type="entry name" value="ABC_cobalt_CbiO_domain1"/>
    <property type="match status" value="1"/>
</dbReference>
<dbReference type="Gene3D" id="3.40.50.300">
    <property type="entry name" value="P-loop containing nucleotide triphosphate hydrolases"/>
    <property type="match status" value="2"/>
</dbReference>
<evidence type="ECO:0000313" key="20">
    <source>
        <dbReference type="Proteomes" id="UP000293441"/>
    </source>
</evidence>
<dbReference type="CDD" id="cd03226">
    <property type="entry name" value="ABC_cobalt_CbiO_domain2"/>
    <property type="match status" value="1"/>
</dbReference>
<evidence type="ECO:0000256" key="2">
    <source>
        <dbReference type="ARBA" id="ARBA00005417"/>
    </source>
</evidence>
<dbReference type="PROSITE" id="PS50893">
    <property type="entry name" value="ABC_TRANSPORTER_2"/>
    <property type="match status" value="2"/>
</dbReference>
<dbReference type="Proteomes" id="UP000292751">
    <property type="component" value="Unassembled WGS sequence"/>
</dbReference>
<reference evidence="15" key="2">
    <citation type="submission" date="2019-02" db="EMBL/GenBank/DDBJ databases">
        <authorList>
            <person name="Odamaki T."/>
        </authorList>
    </citation>
    <scope>NUCLEOTIDE SEQUENCE</scope>
    <source>
        <strain evidence="13">MCC10015</strain>
        <strain evidence="14">MCC10043</strain>
        <strain evidence="15">MCC10076</strain>
        <strain evidence="16">MCC10119</strain>
    </source>
</reference>
<feature type="domain" description="ABC transporter" evidence="12">
    <location>
        <begin position="297"/>
        <end position="525"/>
    </location>
</feature>
<keyword evidence="4" id="KW-1003">Cell membrane</keyword>
<accession>A0A0M0VPB8</accession>
<dbReference type="GO" id="GO:0016887">
    <property type="term" value="F:ATP hydrolysis activity"/>
    <property type="evidence" value="ECO:0007669"/>
    <property type="project" value="InterPro"/>
</dbReference>
<evidence type="ECO:0000256" key="3">
    <source>
        <dbReference type="ARBA" id="ARBA00022448"/>
    </source>
</evidence>
<dbReference type="GO" id="GO:0043190">
    <property type="term" value="C:ATP-binding cassette (ABC) transporter complex"/>
    <property type="evidence" value="ECO:0007669"/>
    <property type="project" value="TreeGrafter"/>
</dbReference>
<dbReference type="Proteomes" id="UP000292260">
    <property type="component" value="Unassembled WGS sequence"/>
</dbReference>
<evidence type="ECO:0000313" key="15">
    <source>
        <dbReference type="EMBL" id="TCE97880.1"/>
    </source>
</evidence>
<comment type="caution">
    <text evidence="15">The sequence shown here is derived from an EMBL/GenBank/DDBJ whole genome shotgun (WGS) entry which is preliminary data.</text>
</comment>
<evidence type="ECO:0000313" key="18">
    <source>
        <dbReference type="Proteomes" id="UP000292729"/>
    </source>
</evidence>
<evidence type="ECO:0000313" key="16">
    <source>
        <dbReference type="EMBL" id="TCF70323.1"/>
    </source>
</evidence>
<dbReference type="GO" id="GO:0042626">
    <property type="term" value="F:ATPase-coupled transmembrane transporter activity"/>
    <property type="evidence" value="ECO:0007669"/>
    <property type="project" value="TreeGrafter"/>
</dbReference>
<comment type="similarity">
    <text evidence="2">Belongs to the ABC transporter superfamily.</text>
</comment>
<reference evidence="17 18" key="1">
    <citation type="journal article" date="2018" name="Sci. Rep.">
        <title>Genomic diversity and distribution of Bifidobacterium longum subsp. longum across the human lifespan.</title>
        <authorList>
            <person name="Odamaki T."/>
            <person name="Bottacini F."/>
            <person name="Kato K."/>
            <person name="Mitsuyama E."/>
            <person name="Yoshida K."/>
            <person name="Horigome A."/>
            <person name="Xiao J.Z."/>
            <person name="van Sinderen D."/>
        </authorList>
    </citation>
    <scope>NUCLEOTIDE SEQUENCE [LARGE SCALE GENOMIC DNA]</scope>
    <source>
        <strain evidence="13 20">MCC10015</strain>
        <strain evidence="14 17">MCC10043</strain>
        <strain evidence="15 19">MCC10076</strain>
        <strain evidence="16 18">MCC10119</strain>
    </source>
</reference>
<evidence type="ECO:0000313" key="17">
    <source>
        <dbReference type="Proteomes" id="UP000292260"/>
    </source>
</evidence>
<dbReference type="Proteomes" id="UP000292729">
    <property type="component" value="Unassembled WGS sequence"/>
</dbReference>
<dbReference type="PANTHER" id="PTHR43553">
    <property type="entry name" value="HEAVY METAL TRANSPORTER"/>
    <property type="match status" value="1"/>
</dbReference>
<organism evidence="15 19">
    <name type="scientific">Bifidobacterium longum subsp. longum</name>
    <dbReference type="NCBI Taxonomy" id="1679"/>
    <lineage>
        <taxon>Bacteria</taxon>
        <taxon>Bacillati</taxon>
        <taxon>Actinomycetota</taxon>
        <taxon>Actinomycetes</taxon>
        <taxon>Bifidobacteriales</taxon>
        <taxon>Bifidobacteriaceae</taxon>
        <taxon>Bifidobacterium</taxon>
    </lineage>
</organism>
<sequence length="537" mass="57024">MGGNQSQPNATAIIGTGKGGPLDTSAGTIASRGISFTYDHAAEPALRDITLTVPAGECIVLCGASGCGKTSYTRVANGLIPSFFHGAFAGNQTTCGLDVETVPIDRLTPLVGSVFQNPKTQYFNANVTDELAFPAENIGLPAEDINRRITAVAERFGIGHLLHRSIFHLSGGQKQRIAVAAATMLGPRVVVLDEPTSNLDANAIADMRAMIEQMKDEGLTIVIAEHRLAWLNGVADRYVVFDGGHIVQDYEADEFLSLSPGCVAAMGLRALDLQPYRRRIAALASSPAADECTSVLLGTHNLTIGYKGKDGFTRAIPDLRFRAGEITGLMGNNGCGKTTLVRTLTGLIKPVSGRIELNGVPAKPRDLTRAGFLVMQDVNYQLFSDSVREELLIGLDETDAGITAQANQVMADLDLAAFAERHPMSLSGGQKQRVAIGSALMCGKDLIIFDEPTSGLDRYHMEQVGELLRQLASQGKAILVVTHDEELAAGWCDRIVNLGADDSGNNGSHVSNPDASSPSPNASTNFATTSTHERNAQ</sequence>
<dbReference type="EMBL" id="SHTI01000019">
    <property type="protein sequence ID" value="TCF70323.1"/>
    <property type="molecule type" value="Genomic_DNA"/>
</dbReference>
<dbReference type="InterPro" id="IPR017871">
    <property type="entry name" value="ABC_transporter-like_CS"/>
</dbReference>
<dbReference type="InterPro" id="IPR003593">
    <property type="entry name" value="AAA+_ATPase"/>
</dbReference>